<comment type="caution">
    <text evidence="6">The sequence shown here is derived from an EMBL/GenBank/DDBJ whole genome shotgun (WGS) entry which is preliminary data.</text>
</comment>
<keyword evidence="7" id="KW-1185">Reference proteome</keyword>
<dbReference type="SUPFAM" id="SSF89562">
    <property type="entry name" value="RraA-like"/>
    <property type="match status" value="1"/>
</dbReference>
<accession>A0A433XL41</accession>
<dbReference type="CDD" id="cd16841">
    <property type="entry name" value="RraA_family"/>
    <property type="match status" value="1"/>
</dbReference>
<dbReference type="InterPro" id="IPR036704">
    <property type="entry name" value="RraA/RraA-like_sf"/>
</dbReference>
<feature type="binding site" evidence="5">
    <location>
        <position position="110"/>
    </location>
    <ligand>
        <name>Mg(2+)</name>
        <dbReference type="ChEBI" id="CHEBI:18420"/>
    </ligand>
</feature>
<organism evidence="6 7">
    <name type="scientific">Arsenicitalea aurantiaca</name>
    <dbReference type="NCBI Taxonomy" id="1783274"/>
    <lineage>
        <taxon>Bacteria</taxon>
        <taxon>Pseudomonadati</taxon>
        <taxon>Pseudomonadota</taxon>
        <taxon>Alphaproteobacteria</taxon>
        <taxon>Hyphomicrobiales</taxon>
        <taxon>Devosiaceae</taxon>
        <taxon>Arsenicitalea</taxon>
    </lineage>
</organism>
<evidence type="ECO:0000313" key="6">
    <source>
        <dbReference type="EMBL" id="RUT34800.1"/>
    </source>
</evidence>
<dbReference type="Gene3D" id="3.50.30.40">
    <property type="entry name" value="Ribonuclease E inhibitor RraA/RraA-like"/>
    <property type="match status" value="1"/>
</dbReference>
<keyword evidence="5" id="KW-0460">Magnesium</keyword>
<evidence type="ECO:0000256" key="5">
    <source>
        <dbReference type="PIRSR" id="PIRSR605493-1"/>
    </source>
</evidence>
<comment type="cofactor">
    <cofactor evidence="1">
        <name>a divalent metal cation</name>
        <dbReference type="ChEBI" id="CHEBI:60240"/>
    </cofactor>
</comment>
<dbReference type="AlphaFoldDB" id="A0A433XL41"/>
<feature type="binding site" evidence="5">
    <location>
        <begin position="87"/>
        <end position="90"/>
    </location>
    <ligand>
        <name>substrate</name>
    </ligand>
</feature>
<dbReference type="PANTHER" id="PTHR33254">
    <property type="entry name" value="4-HYDROXY-4-METHYL-2-OXOGLUTARATE ALDOLASE 3-RELATED"/>
    <property type="match status" value="1"/>
</dbReference>
<dbReference type="OrthoDB" id="9812532at2"/>
<dbReference type="EMBL" id="RZNJ01000001">
    <property type="protein sequence ID" value="RUT34800.1"/>
    <property type="molecule type" value="Genomic_DNA"/>
</dbReference>
<proteinExistence type="predicted"/>
<comment type="cofactor">
    <cofactor evidence="5">
        <name>Mg(2+)</name>
        <dbReference type="ChEBI" id="CHEBI:18420"/>
    </cofactor>
</comment>
<dbReference type="InterPro" id="IPR005493">
    <property type="entry name" value="RraA/RraA-like"/>
</dbReference>
<evidence type="ECO:0000256" key="4">
    <source>
        <dbReference type="ARBA" id="ARBA00030169"/>
    </source>
</evidence>
<evidence type="ECO:0000256" key="1">
    <source>
        <dbReference type="ARBA" id="ARBA00001968"/>
    </source>
</evidence>
<sequence length="214" mass="22598">MEMTLAEKLAALGRLGSATIHEAQGRRGAMDSGIKPIDPGMRLAGRAFTVDSEPADNLMLHYALTRMQAGDILVVDAKGFMESGIWGDVMTAGAQAVGCGGLIVDGCVRDAQSMVDSGFPVFARGLSIKGSGKRQVGKVQKPILCGGTIVRPGDIVVGDRDGLVVVDADEIDEVIRLSQAREQNETALRARLAAGERTYDIMGLDKFLPDAAKI</sequence>
<evidence type="ECO:0000256" key="2">
    <source>
        <dbReference type="ARBA" id="ARBA00016549"/>
    </source>
</evidence>
<feature type="binding site" evidence="5">
    <location>
        <position position="109"/>
    </location>
    <ligand>
        <name>substrate</name>
    </ligand>
</feature>
<keyword evidence="5" id="KW-0479">Metal-binding</keyword>
<dbReference type="Proteomes" id="UP000281547">
    <property type="component" value="Unassembled WGS sequence"/>
</dbReference>
<protein>
    <recommendedName>
        <fullName evidence="2">Putative 4-hydroxy-4-methyl-2-oxoglutarate aldolase</fullName>
    </recommendedName>
    <alternativeName>
        <fullName evidence="3">Regulator of ribonuclease activity homolog</fullName>
    </alternativeName>
    <alternativeName>
        <fullName evidence="4">RraA-like protein</fullName>
    </alternativeName>
</protein>
<gene>
    <name evidence="6" type="ORF">EMQ25_02245</name>
</gene>
<dbReference type="NCBIfam" id="NF006731">
    <property type="entry name" value="PRK09262.1"/>
    <property type="match status" value="1"/>
</dbReference>
<reference evidence="6 7" key="1">
    <citation type="journal article" date="2016" name="Int. J. Syst. Evol. Microbiol.">
        <title>Arsenicitalea aurantiaca gen. nov., sp. nov., a new member of the family Hyphomicrobiaceae, isolated from high-arsenic sediment.</title>
        <authorList>
            <person name="Mu Y."/>
            <person name="Zhou L."/>
            <person name="Zeng X.C."/>
            <person name="Liu L."/>
            <person name="Pan Y."/>
            <person name="Chen X."/>
            <person name="Wang J."/>
            <person name="Li S."/>
            <person name="Li W.J."/>
            <person name="Wang Y."/>
        </authorList>
    </citation>
    <scope>NUCLEOTIDE SEQUENCE [LARGE SCALE GENOMIC DNA]</scope>
    <source>
        <strain evidence="6 7">42-50</strain>
    </source>
</reference>
<evidence type="ECO:0000256" key="3">
    <source>
        <dbReference type="ARBA" id="ARBA00029596"/>
    </source>
</evidence>
<dbReference type="RefSeq" id="WP_127186919.1">
    <property type="nucleotide sequence ID" value="NZ_RZNJ01000001.1"/>
</dbReference>
<dbReference type="Pfam" id="PF03737">
    <property type="entry name" value="RraA-like"/>
    <property type="match status" value="1"/>
</dbReference>
<dbReference type="PANTHER" id="PTHR33254:SF4">
    <property type="entry name" value="4-HYDROXY-4-METHYL-2-OXOGLUTARATE ALDOLASE 3-RELATED"/>
    <property type="match status" value="1"/>
</dbReference>
<evidence type="ECO:0000313" key="7">
    <source>
        <dbReference type="Proteomes" id="UP000281547"/>
    </source>
</evidence>
<name>A0A433XL41_9HYPH</name>
<dbReference type="GO" id="GO:0046872">
    <property type="term" value="F:metal ion binding"/>
    <property type="evidence" value="ECO:0007669"/>
    <property type="project" value="UniProtKB-KW"/>
</dbReference>